<evidence type="ECO:0000256" key="1">
    <source>
        <dbReference type="ARBA" id="ARBA00004496"/>
    </source>
</evidence>
<keyword evidence="15" id="KW-1185">Reference proteome</keyword>
<evidence type="ECO:0000259" key="13">
    <source>
        <dbReference type="SMART" id="SM00642"/>
    </source>
</evidence>
<dbReference type="CDD" id="cd11325">
    <property type="entry name" value="AmyAc_GTHase"/>
    <property type="match status" value="1"/>
</dbReference>
<dbReference type="CDD" id="cd02853">
    <property type="entry name" value="E_set_MTHase_like_N"/>
    <property type="match status" value="1"/>
</dbReference>
<evidence type="ECO:0000256" key="6">
    <source>
        <dbReference type="ARBA" id="ARBA00022490"/>
    </source>
</evidence>
<dbReference type="InterPro" id="IPR012768">
    <property type="entry name" value="Trehalose_TreZ"/>
</dbReference>
<comment type="pathway">
    <text evidence="2">Glycan biosynthesis; trehalose biosynthesis.</text>
</comment>
<evidence type="ECO:0000256" key="9">
    <source>
        <dbReference type="ARBA" id="ARBA00023295"/>
    </source>
</evidence>
<dbReference type="PANTHER" id="PTHR43651:SF11">
    <property type="entry name" value="MALTO-OLIGOSYLTREHALOSE TREHALOHYDROLASE"/>
    <property type="match status" value="1"/>
</dbReference>
<keyword evidence="8" id="KW-0119">Carbohydrate metabolism</keyword>
<accession>A0A4Y8X122</accession>
<feature type="region of interest" description="Disordered" evidence="12">
    <location>
        <begin position="1"/>
        <end position="48"/>
    </location>
</feature>
<feature type="domain" description="Glycosyl hydrolase family 13 catalytic" evidence="13">
    <location>
        <begin position="187"/>
        <end position="533"/>
    </location>
</feature>
<evidence type="ECO:0000256" key="7">
    <source>
        <dbReference type="ARBA" id="ARBA00022801"/>
    </source>
</evidence>
<feature type="compositionally biased region" description="Basic and acidic residues" evidence="12">
    <location>
        <begin position="133"/>
        <end position="150"/>
    </location>
</feature>
<feature type="region of interest" description="Disordered" evidence="12">
    <location>
        <begin position="126"/>
        <end position="150"/>
    </location>
</feature>
<evidence type="ECO:0000256" key="8">
    <source>
        <dbReference type="ARBA" id="ARBA00023277"/>
    </source>
</evidence>
<dbReference type="PANTHER" id="PTHR43651">
    <property type="entry name" value="1,4-ALPHA-GLUCAN-BRANCHING ENZYME"/>
    <property type="match status" value="1"/>
</dbReference>
<comment type="catalytic activity">
    <reaction evidence="10">
        <text>hydrolysis of (1-&gt;4)-alpha-D-glucosidic linkage in 4-alpha-D-[(1-&gt;4)-alpha-D-glucanosyl]n trehalose to yield trehalose and (1-&gt;4)-alpha-D-glucan.</text>
        <dbReference type="EC" id="3.2.1.141"/>
    </reaction>
</comment>
<reference evidence="14 15" key="1">
    <citation type="submission" date="2020-08" db="EMBL/GenBank/DDBJ databases">
        <title>Sequencing the genomes of 1000 actinobacteria strains.</title>
        <authorList>
            <person name="Klenk H.-P."/>
        </authorList>
    </citation>
    <scope>NUCLEOTIDE SEQUENCE [LARGE SCALE GENOMIC DNA]</scope>
    <source>
        <strain evidence="14 15">DSM 19079</strain>
    </source>
</reference>
<dbReference type="SUPFAM" id="SSF81296">
    <property type="entry name" value="E set domains"/>
    <property type="match status" value="1"/>
</dbReference>
<gene>
    <name evidence="14" type="ORF">BJ976_001782</name>
</gene>
<keyword evidence="9 14" id="KW-0326">Glycosidase</keyword>
<name>A0A4Y8X122_9MICC</name>
<comment type="caution">
    <text evidence="14">The sequence shown here is derived from an EMBL/GenBank/DDBJ whole genome shotgun (WGS) entry which is preliminary data.</text>
</comment>
<evidence type="ECO:0000313" key="14">
    <source>
        <dbReference type="EMBL" id="MBB4883431.1"/>
    </source>
</evidence>
<dbReference type="Gene3D" id="3.20.20.80">
    <property type="entry name" value="Glycosidases"/>
    <property type="match status" value="1"/>
</dbReference>
<dbReference type="UniPathway" id="UPA00299"/>
<organism evidence="14 15">
    <name type="scientific">Micrococcus flavus</name>
    <dbReference type="NCBI Taxonomy" id="384602"/>
    <lineage>
        <taxon>Bacteria</taxon>
        <taxon>Bacillati</taxon>
        <taxon>Actinomycetota</taxon>
        <taxon>Actinomycetes</taxon>
        <taxon>Micrococcales</taxon>
        <taxon>Micrococcaceae</taxon>
        <taxon>Micrococcus</taxon>
    </lineage>
</organism>
<dbReference type="EMBL" id="JACHMC010000001">
    <property type="protein sequence ID" value="MBB4883431.1"/>
    <property type="molecule type" value="Genomic_DNA"/>
</dbReference>
<evidence type="ECO:0000256" key="5">
    <source>
        <dbReference type="ARBA" id="ARBA00015938"/>
    </source>
</evidence>
<evidence type="ECO:0000256" key="4">
    <source>
        <dbReference type="ARBA" id="ARBA00012268"/>
    </source>
</evidence>
<sequence>MTPTAPDTHAAQDVAPGLPPAAEDPGQDARHAGPGGLDPAAPDRAAVAAARATDHAVWAPHAERVELLLVDAAPGALHDAEDRWPVAAAHELTRGPGGWWLPDEAASTAVAGMQGGDPGYGFRVDGGIPVPDPRSRRQPDTVHGPSRRDAQSAAFAWADADWTGPAHVERDPAAPQGGGMRGAVLYELHVGTFTEAGTLDAAIERLPHLVDLGVSHVELLPVNSFSGPRNWGYDGVGWFAVDESYGGPEAYRRFVDAAHAAGLGVVQDVVHNHMGPSGNYLNVLGPYLVDHGTGWGDGPNLDGPDSDEVRALLLDNVRFWLEDMHVDGLRLDAVHALIDTRAVHVLEEMAALADGIAARTGRPVPLMAEWDRNDPRIVLPRVPGGGGLGMAAAWDDDVHHALHVAATGETHGYYADFAPLAAVAKTFEHVYLHDGVHSTFRGRDHGRPVPPEVPSHAFVASIQNHDQVGNRAAGDRTAATLTEGALTAQAALLLAGPYTPMLFMGEEFAATTPWPFFTAHREPELGEAVREGRRREFGSHGWDESLVPDPQDPATRDAAVLDWAQAEPAPGSASDVLGPAEALDRAAPGGAGRGARVLQTYRALLAARRELPALTEPDRTRTAVMTDAARRHVHLERRAADGSGDVAVLAALGAEPMPVPEEWRDARLVAGHGDLGPLGPSGGPHELPEAVPAPGFVLLHRLPAAR</sequence>
<dbReference type="InterPro" id="IPR014756">
    <property type="entry name" value="Ig_E-set"/>
</dbReference>
<evidence type="ECO:0000256" key="10">
    <source>
        <dbReference type="ARBA" id="ARBA00034013"/>
    </source>
</evidence>
<protein>
    <recommendedName>
        <fullName evidence="5 11">Malto-oligosyltrehalose trehalohydrolase</fullName>
        <ecNumber evidence="4 11">3.2.1.141</ecNumber>
    </recommendedName>
</protein>
<dbReference type="OrthoDB" id="9800174at2"/>
<feature type="compositionally biased region" description="Low complexity" evidence="12">
    <location>
        <begin position="39"/>
        <end position="48"/>
    </location>
</feature>
<comment type="subcellular location">
    <subcellularLocation>
        <location evidence="1">Cytoplasm</location>
    </subcellularLocation>
</comment>
<keyword evidence="6" id="KW-0963">Cytoplasm</keyword>
<keyword evidence="7 14" id="KW-0378">Hydrolase</keyword>
<dbReference type="EC" id="3.2.1.141" evidence="4 11"/>
<dbReference type="SUPFAM" id="SSF51445">
    <property type="entry name" value="(Trans)glycosidases"/>
    <property type="match status" value="1"/>
</dbReference>
<dbReference type="Gene3D" id="1.10.10.760">
    <property type="entry name" value="E-set domains of sugar-utilizing enzymes"/>
    <property type="match status" value="1"/>
</dbReference>
<dbReference type="RefSeq" id="WP_135029972.1">
    <property type="nucleotide sequence ID" value="NZ_BMLA01000002.1"/>
</dbReference>
<dbReference type="Pfam" id="PF00128">
    <property type="entry name" value="Alpha-amylase"/>
    <property type="match status" value="1"/>
</dbReference>
<dbReference type="InterPro" id="IPR013783">
    <property type="entry name" value="Ig-like_fold"/>
</dbReference>
<dbReference type="InterPro" id="IPR006047">
    <property type="entry name" value="GH13_cat_dom"/>
</dbReference>
<evidence type="ECO:0000256" key="3">
    <source>
        <dbReference type="ARBA" id="ARBA00008061"/>
    </source>
</evidence>
<evidence type="ECO:0000256" key="12">
    <source>
        <dbReference type="SAM" id="MobiDB-lite"/>
    </source>
</evidence>
<proteinExistence type="inferred from homology"/>
<dbReference type="InterPro" id="IPR017853">
    <property type="entry name" value="GH"/>
</dbReference>
<dbReference type="Proteomes" id="UP000560081">
    <property type="component" value="Unassembled WGS sequence"/>
</dbReference>
<evidence type="ECO:0000313" key="15">
    <source>
        <dbReference type="Proteomes" id="UP000560081"/>
    </source>
</evidence>
<dbReference type="InterPro" id="IPR044901">
    <property type="entry name" value="Trehalose_TreZ_E-set_sf"/>
</dbReference>
<evidence type="ECO:0000256" key="2">
    <source>
        <dbReference type="ARBA" id="ARBA00005199"/>
    </source>
</evidence>
<dbReference type="NCBIfam" id="TIGR02402">
    <property type="entry name" value="trehalose_TreZ"/>
    <property type="match status" value="1"/>
</dbReference>
<evidence type="ECO:0000256" key="11">
    <source>
        <dbReference type="NCBIfam" id="TIGR02402"/>
    </source>
</evidence>
<dbReference type="GO" id="GO:0005992">
    <property type="term" value="P:trehalose biosynthetic process"/>
    <property type="evidence" value="ECO:0007669"/>
    <property type="project" value="UniProtKB-UniRule"/>
</dbReference>
<dbReference type="Gene3D" id="2.60.40.10">
    <property type="entry name" value="Immunoglobulins"/>
    <property type="match status" value="1"/>
</dbReference>
<dbReference type="SMART" id="SM00642">
    <property type="entry name" value="Aamy"/>
    <property type="match status" value="1"/>
</dbReference>
<dbReference type="GO" id="GO:0033942">
    <property type="term" value="F:4-alpha-D-(1-&gt;4)-alpha-D-glucanotrehalose trehalohydrolase activity"/>
    <property type="evidence" value="ECO:0007669"/>
    <property type="project" value="UniProtKB-EC"/>
</dbReference>
<comment type="similarity">
    <text evidence="3">Belongs to the glycosyl hydrolase 13 family.</text>
</comment>
<dbReference type="AlphaFoldDB" id="A0A4Y8X122"/>
<dbReference type="GO" id="GO:0005737">
    <property type="term" value="C:cytoplasm"/>
    <property type="evidence" value="ECO:0007669"/>
    <property type="project" value="UniProtKB-SubCell"/>
</dbReference>